<feature type="domain" description="CBS" evidence="3">
    <location>
        <begin position="68"/>
        <end position="124"/>
    </location>
</feature>
<dbReference type="Proteomes" id="UP000202440">
    <property type="component" value="Chromosome"/>
</dbReference>
<evidence type="ECO:0000256" key="2">
    <source>
        <dbReference type="PROSITE-ProRule" id="PRU00703"/>
    </source>
</evidence>
<dbReference type="Pfam" id="PF00571">
    <property type="entry name" value="CBS"/>
    <property type="match status" value="2"/>
</dbReference>
<dbReference type="InterPro" id="IPR046342">
    <property type="entry name" value="CBS_dom_sf"/>
</dbReference>
<dbReference type="PANTHER" id="PTHR43080:SF2">
    <property type="entry name" value="CBS DOMAIN-CONTAINING PROTEIN"/>
    <property type="match status" value="1"/>
</dbReference>
<dbReference type="KEGG" id="bsan:CHH28_01165"/>
<dbReference type="SUPFAM" id="SSF54631">
    <property type="entry name" value="CBS-domain pair"/>
    <property type="match status" value="1"/>
</dbReference>
<dbReference type="PROSITE" id="PS51371">
    <property type="entry name" value="CBS"/>
    <property type="match status" value="2"/>
</dbReference>
<dbReference type="PANTHER" id="PTHR43080">
    <property type="entry name" value="CBS DOMAIN-CONTAINING PROTEIN CBSX3, MITOCHONDRIAL"/>
    <property type="match status" value="1"/>
</dbReference>
<dbReference type="OrthoDB" id="5801368at2"/>
<dbReference type="SMART" id="SM00116">
    <property type="entry name" value="CBS"/>
    <property type="match status" value="2"/>
</dbReference>
<keyword evidence="1 2" id="KW-0129">CBS domain</keyword>
<dbReference type="InterPro" id="IPR051257">
    <property type="entry name" value="Diverse_CBS-Domain"/>
</dbReference>
<reference evidence="4 5" key="1">
    <citation type="submission" date="2017-07" db="EMBL/GenBank/DDBJ databases">
        <title>Annotated genome sequence of Bacterioplanes sanyensis isolated from Red Sea.</title>
        <authorList>
            <person name="Rehman Z.U."/>
        </authorList>
    </citation>
    <scope>NUCLEOTIDE SEQUENCE [LARGE SCALE GENOMIC DNA]</scope>
    <source>
        <strain evidence="4 5">NV9</strain>
    </source>
</reference>
<dbReference type="EMBL" id="CP022530">
    <property type="protein sequence ID" value="ASP37375.1"/>
    <property type="molecule type" value="Genomic_DNA"/>
</dbReference>
<gene>
    <name evidence="4" type="ORF">CHH28_01165</name>
</gene>
<proteinExistence type="predicted"/>
<dbReference type="InterPro" id="IPR000644">
    <property type="entry name" value="CBS_dom"/>
</dbReference>
<keyword evidence="5" id="KW-1185">Reference proteome</keyword>
<sequence>MSLVVFDMGRRVETPVQPDRLRTHKTAATTALHDGQPSTHGYDAIADDAYQQAQQRPPQPVAYVQDIMSADVETLSPSDSLGLALRRFKNSSFHHFPVVDEQLQVHGILSDRDALNAMLQHTDIQHHPVSRYASHPVVCIRPSADIRQAAQTLYQYNIGALPVINEQQQLCGILTPSDILRTLSHYGPMELWA</sequence>
<evidence type="ECO:0000313" key="5">
    <source>
        <dbReference type="Proteomes" id="UP000202440"/>
    </source>
</evidence>
<feature type="domain" description="CBS" evidence="3">
    <location>
        <begin position="133"/>
        <end position="191"/>
    </location>
</feature>
<evidence type="ECO:0000256" key="1">
    <source>
        <dbReference type="ARBA" id="ARBA00023122"/>
    </source>
</evidence>
<evidence type="ECO:0000259" key="3">
    <source>
        <dbReference type="PROSITE" id="PS51371"/>
    </source>
</evidence>
<name>A0A222FE57_9GAMM</name>
<dbReference type="Gene3D" id="3.10.580.10">
    <property type="entry name" value="CBS-domain"/>
    <property type="match status" value="1"/>
</dbReference>
<dbReference type="RefSeq" id="WP_094058593.1">
    <property type="nucleotide sequence ID" value="NZ_CP022530.1"/>
</dbReference>
<protein>
    <recommendedName>
        <fullName evidence="3">CBS domain-containing protein</fullName>
    </recommendedName>
</protein>
<evidence type="ECO:0000313" key="4">
    <source>
        <dbReference type="EMBL" id="ASP37375.1"/>
    </source>
</evidence>
<organism evidence="4 5">
    <name type="scientific">Bacterioplanes sanyensis</name>
    <dbReference type="NCBI Taxonomy" id="1249553"/>
    <lineage>
        <taxon>Bacteria</taxon>
        <taxon>Pseudomonadati</taxon>
        <taxon>Pseudomonadota</taxon>
        <taxon>Gammaproteobacteria</taxon>
        <taxon>Oceanospirillales</taxon>
        <taxon>Oceanospirillaceae</taxon>
        <taxon>Bacterioplanes</taxon>
    </lineage>
</organism>
<accession>A0A222FE57</accession>
<dbReference type="AlphaFoldDB" id="A0A222FE57"/>